<dbReference type="SUPFAM" id="SSF53822">
    <property type="entry name" value="Periplasmic binding protein-like I"/>
    <property type="match status" value="1"/>
</dbReference>
<reference evidence="4" key="1">
    <citation type="submission" date="2023-08" db="EMBL/GenBank/DDBJ databases">
        <authorList>
            <person name="Audoor S."/>
            <person name="Bilcke G."/>
        </authorList>
    </citation>
    <scope>NUCLEOTIDE SEQUENCE</scope>
</reference>
<comment type="caution">
    <text evidence="4">The sequence shown here is derived from an EMBL/GenBank/DDBJ whole genome shotgun (WGS) entry which is preliminary data.</text>
</comment>
<evidence type="ECO:0000256" key="2">
    <source>
        <dbReference type="SAM" id="SignalP"/>
    </source>
</evidence>
<dbReference type="AlphaFoldDB" id="A0AAD2PWH2"/>
<dbReference type="SUPFAM" id="SSF55797">
    <property type="entry name" value="PR-1-like"/>
    <property type="match status" value="1"/>
</dbReference>
<evidence type="ECO:0000259" key="3">
    <source>
        <dbReference type="SMART" id="SM00198"/>
    </source>
</evidence>
<dbReference type="EMBL" id="CAKOGP040002069">
    <property type="protein sequence ID" value="CAJ1960696.1"/>
    <property type="molecule type" value="Genomic_DNA"/>
</dbReference>
<dbReference type="InterPro" id="IPR028082">
    <property type="entry name" value="Peripla_BP_I"/>
</dbReference>
<dbReference type="InterPro" id="IPR035940">
    <property type="entry name" value="CAP_sf"/>
</dbReference>
<feature type="signal peptide" evidence="2">
    <location>
        <begin position="1"/>
        <end position="19"/>
    </location>
</feature>
<sequence>MRFASLLSLLGLLIAAVYAVADETTTLFDSLPDFNRTDLLSRVDDPVIVFLSNEASLSDIGVSAQAELVLDLVSRIHFTGDGPQYVKVAIPDKAKDTVAVVQELYNRGIRTFVGPETSAQAFALGQWAESEVDPKEDVVFFSFWASNPGLAEYSSIIQLIPSDVDLVSAFLALRLDVPGRKFISVIHDDGIYAKGIADLFMKNAHHLMAAMCELPTNQVEASQARSCTDSIVQASAPEETMVVLITSGQDTRVVLQAAFDVYTSLGYSGNSNGAVMWVGGDSIAFDASAFDDADVETDIWRGAQLVNLNAVVAGPGPLASDNDLTIKFWNDFATFLGSMEGDDVVASSDVSPIVLIAADVASLIFVMSSQGAIHGGGCDREDLRIAILRLSPFLFAHTGPLRLSTAMQRRQMPFVVAGVVKQDSRPPLKDGIWQSKSIITLSQTGVSFEISSAPMAAIIPSRNMLKTQSISNRQRRYLSASSILITDKEQKDLFKGDVVLMVKNDNMFNAFDGAKGTTLGQLSPDIKPMSFAASFPRRLEEGKFSQILVRSVIGDSRLAFQPSGWASDKCLRQIERTMTFSEMAEEPGLSSSLCGTSQTGFVLSLIGLTSVPLTGAEVSDFVDCDQRRLLAAGREAGNAAASFQTFVSKNGDDNARNLTCVESQVLYSHQVGHLAMWGDQVCAIGSGHASLGEAYEGVHESLFVSSGPAKPMLDLPGLIQSIVQQGNDSVDLMDERFSSHIRGEDWTCGCDSAGTHVTCTQMYTLMECPLSSSDEDGGRLDLERDCCIRQAESVSCEESDPFTCTNAIIKYMEDRDEQLAKHKSQIAIHPKAVMEGYRLPLVLQTNTTSDAGAPFIADFQLGECFRYDQFERDSEMKFQGQGDPSNLRFKTTATRTSHHHESRSDEHVEARSCQDYVGKEKGIWVDVTYGDNCTWYEVEPDACEYYSDDEGTDGLTAGQACCECGGGSTSNFGATDPPVAPATVVPGSAGSDATEWVQAHNTRRKKYANMWGLEYKPVGWNEDLAAQAQAWADHLITKDCGSIYHATDDCLVAGENIRIKKSSPDPPEKDIDAVLYSWTEKEIENTARPDKAGHAAQVLWKGSTAIGCAIATGYCSDIDWEASVQVCRYFPQGNYNCGGHCIDSVKNNTMEVRKNDAIQSTSALHECLKKEVDNYA</sequence>
<dbReference type="Gene3D" id="3.40.50.2300">
    <property type="match status" value="2"/>
</dbReference>
<organism evidence="4 5">
    <name type="scientific">Cylindrotheca closterium</name>
    <dbReference type="NCBI Taxonomy" id="2856"/>
    <lineage>
        <taxon>Eukaryota</taxon>
        <taxon>Sar</taxon>
        <taxon>Stramenopiles</taxon>
        <taxon>Ochrophyta</taxon>
        <taxon>Bacillariophyta</taxon>
        <taxon>Bacillariophyceae</taxon>
        <taxon>Bacillariophycidae</taxon>
        <taxon>Bacillariales</taxon>
        <taxon>Bacillariaceae</taxon>
        <taxon>Cylindrotheca</taxon>
    </lineage>
</organism>
<dbReference type="PRINTS" id="PR00837">
    <property type="entry name" value="V5TPXLIKE"/>
</dbReference>
<dbReference type="InterPro" id="IPR014044">
    <property type="entry name" value="CAP_dom"/>
</dbReference>
<gene>
    <name evidence="4" type="ORF">CYCCA115_LOCUS18848</name>
</gene>
<evidence type="ECO:0000313" key="4">
    <source>
        <dbReference type="EMBL" id="CAJ1960696.1"/>
    </source>
</evidence>
<feature type="region of interest" description="Disordered" evidence="1">
    <location>
        <begin position="877"/>
        <end position="909"/>
    </location>
</feature>
<dbReference type="Gene3D" id="3.40.33.10">
    <property type="entry name" value="CAP"/>
    <property type="match status" value="1"/>
</dbReference>
<dbReference type="Proteomes" id="UP001295423">
    <property type="component" value="Unassembled WGS sequence"/>
</dbReference>
<dbReference type="InterPro" id="IPR001283">
    <property type="entry name" value="CRISP-related"/>
</dbReference>
<name>A0AAD2PWH2_9STRA</name>
<accession>A0AAD2PWH2</accession>
<feature type="compositionally biased region" description="Polar residues" evidence="1">
    <location>
        <begin position="882"/>
        <end position="895"/>
    </location>
</feature>
<feature type="domain" description="SCP" evidence="3">
    <location>
        <begin position="991"/>
        <end position="1137"/>
    </location>
</feature>
<dbReference type="SMART" id="SM00198">
    <property type="entry name" value="SCP"/>
    <property type="match status" value="1"/>
</dbReference>
<keyword evidence="5" id="KW-1185">Reference proteome</keyword>
<feature type="chain" id="PRO_5042082284" description="SCP domain-containing protein" evidence="2">
    <location>
        <begin position="20"/>
        <end position="1176"/>
    </location>
</feature>
<evidence type="ECO:0000313" key="5">
    <source>
        <dbReference type="Proteomes" id="UP001295423"/>
    </source>
</evidence>
<dbReference type="PANTHER" id="PTHR10334">
    <property type="entry name" value="CYSTEINE-RICH SECRETORY PROTEIN-RELATED"/>
    <property type="match status" value="1"/>
</dbReference>
<evidence type="ECO:0000256" key="1">
    <source>
        <dbReference type="SAM" id="MobiDB-lite"/>
    </source>
</evidence>
<dbReference type="Pfam" id="PF00188">
    <property type="entry name" value="CAP"/>
    <property type="match status" value="1"/>
</dbReference>
<keyword evidence="2" id="KW-0732">Signal</keyword>
<protein>
    <recommendedName>
        <fullName evidence="3">SCP domain-containing protein</fullName>
    </recommendedName>
</protein>
<proteinExistence type="predicted"/>